<dbReference type="Pfam" id="PF00395">
    <property type="entry name" value="SLH"/>
    <property type="match status" value="1"/>
</dbReference>
<protein>
    <submittedName>
        <fullName evidence="3">S-layer homology domain-containing protein</fullName>
    </submittedName>
</protein>
<gene>
    <name evidence="3" type="ORF">WMO66_11385</name>
</gene>
<dbReference type="Proteomes" id="UP001491552">
    <property type="component" value="Unassembled WGS sequence"/>
</dbReference>
<accession>A0ABV1G8U3</accession>
<keyword evidence="1" id="KW-0677">Repeat</keyword>
<evidence type="ECO:0000313" key="3">
    <source>
        <dbReference type="EMBL" id="MEQ2511837.1"/>
    </source>
</evidence>
<organism evidence="3 4">
    <name type="scientific">Faecousia intestinalis</name>
    <dbReference type="NCBI Taxonomy" id="3133167"/>
    <lineage>
        <taxon>Bacteria</taxon>
        <taxon>Bacillati</taxon>
        <taxon>Bacillota</taxon>
        <taxon>Clostridia</taxon>
        <taxon>Eubacteriales</taxon>
        <taxon>Oscillospiraceae</taxon>
        <taxon>Faecousia</taxon>
    </lineage>
</organism>
<feature type="non-terminal residue" evidence="3">
    <location>
        <position position="1"/>
    </location>
</feature>
<evidence type="ECO:0000256" key="1">
    <source>
        <dbReference type="ARBA" id="ARBA00022737"/>
    </source>
</evidence>
<proteinExistence type="predicted"/>
<dbReference type="EMBL" id="JBBMFF010000245">
    <property type="protein sequence ID" value="MEQ2511837.1"/>
    <property type="molecule type" value="Genomic_DNA"/>
</dbReference>
<dbReference type="RefSeq" id="WP_349136539.1">
    <property type="nucleotide sequence ID" value="NZ_JBBMFF010000245.1"/>
</dbReference>
<comment type="caution">
    <text evidence="3">The sequence shown here is derived from an EMBL/GenBank/DDBJ whole genome shotgun (WGS) entry which is preliminary data.</text>
</comment>
<sequence>RQEMATMLYRYWKLRGGKYTAKDDVLAGYQDRGEVADWALEAMSWTVQSGIIVGMTPTTLNPAGSATRAQVALVLVNYLKMN</sequence>
<dbReference type="InterPro" id="IPR001119">
    <property type="entry name" value="SLH_dom"/>
</dbReference>
<name>A0ABV1G8U3_9FIRM</name>
<dbReference type="PROSITE" id="PS51272">
    <property type="entry name" value="SLH"/>
    <property type="match status" value="1"/>
</dbReference>
<reference evidence="3 4" key="1">
    <citation type="submission" date="2024-03" db="EMBL/GenBank/DDBJ databases">
        <title>Human intestinal bacterial collection.</title>
        <authorList>
            <person name="Pauvert C."/>
            <person name="Hitch T.C.A."/>
            <person name="Clavel T."/>
        </authorList>
    </citation>
    <scope>NUCLEOTIDE SEQUENCE [LARGE SCALE GENOMIC DNA]</scope>
    <source>
        <strain evidence="3 4">CLA-AA-H192</strain>
    </source>
</reference>
<keyword evidence="4" id="KW-1185">Reference proteome</keyword>
<evidence type="ECO:0000313" key="4">
    <source>
        <dbReference type="Proteomes" id="UP001491552"/>
    </source>
</evidence>
<feature type="domain" description="SLH" evidence="2">
    <location>
        <begin position="26"/>
        <end position="82"/>
    </location>
</feature>
<evidence type="ECO:0000259" key="2">
    <source>
        <dbReference type="PROSITE" id="PS51272"/>
    </source>
</evidence>